<comment type="caution">
    <text evidence="2">The sequence shown here is derived from an EMBL/GenBank/DDBJ whole genome shotgun (WGS) entry which is preliminary data.</text>
</comment>
<sequence length="124" mass="13603">MSSGFLRRQNNRSQKDTASFGAPIVRLSEKEASWEVEAVVAKITAGHFTHYAKGGFSRKDQSMVSAMQVAHRCGVPMNTCLLQIKDPRIEQAVVDAGLIVISPSTHRIKQKSQGISVWRAGNAH</sequence>
<evidence type="ECO:0000313" key="3">
    <source>
        <dbReference type="Proteomes" id="UP000280271"/>
    </source>
</evidence>
<keyword evidence="3" id="KW-1185">Reference proteome</keyword>
<protein>
    <submittedName>
        <fullName evidence="2">Uncharacterized protein</fullName>
    </submittedName>
</protein>
<organism evidence="2 3">
    <name type="scientific">Acinetobacter chengduensis</name>
    <dbReference type="NCBI Taxonomy" id="2420890"/>
    <lineage>
        <taxon>Bacteria</taxon>
        <taxon>Pseudomonadati</taxon>
        <taxon>Pseudomonadota</taxon>
        <taxon>Gammaproteobacteria</taxon>
        <taxon>Moraxellales</taxon>
        <taxon>Moraxellaceae</taxon>
        <taxon>Acinetobacter</taxon>
    </lineage>
</organism>
<reference evidence="2 3" key="1">
    <citation type="submission" date="2018-09" db="EMBL/GenBank/DDBJ databases">
        <title>The draft genome of Acinetobacter sp. strains.</title>
        <authorList>
            <person name="Qin J."/>
            <person name="Feng Y."/>
            <person name="Zong Z."/>
        </authorList>
    </citation>
    <scope>NUCLEOTIDE SEQUENCE [LARGE SCALE GENOMIC DNA]</scope>
    <source>
        <strain evidence="2 3">WCHAc060005</strain>
    </source>
</reference>
<gene>
    <name evidence="2" type="ORF">D9K81_14780</name>
</gene>
<dbReference type="RefSeq" id="WP_121523557.1">
    <property type="nucleotide sequence ID" value="NZ_RCHC01000019.1"/>
</dbReference>
<dbReference type="EMBL" id="RCHC01000019">
    <property type="protein sequence ID" value="RLL19017.1"/>
    <property type="molecule type" value="Genomic_DNA"/>
</dbReference>
<feature type="region of interest" description="Disordered" evidence="1">
    <location>
        <begin position="1"/>
        <end position="20"/>
    </location>
</feature>
<proteinExistence type="predicted"/>
<evidence type="ECO:0000313" key="2">
    <source>
        <dbReference type="EMBL" id="RLL19017.1"/>
    </source>
</evidence>
<accession>A0ABX9TSM3</accession>
<name>A0ABX9TSM3_9GAMM</name>
<evidence type="ECO:0000256" key="1">
    <source>
        <dbReference type="SAM" id="MobiDB-lite"/>
    </source>
</evidence>
<dbReference type="Proteomes" id="UP000280271">
    <property type="component" value="Unassembled WGS sequence"/>
</dbReference>